<accession>A0A645HVE4</accession>
<sequence length="106" mass="11452">MCSTEGVVFAFATSRKAGNAAPMAQSAHRLATAGQYLVAVGLMTDVPDDAIFRRVKDVVQRDRQFDRAQIRRQMPAGLRDGLDQEGAKLIGDDCQFAAIQGAQVGR</sequence>
<gene>
    <name evidence="1" type="ORF">SDC9_190590</name>
</gene>
<name>A0A645HVE4_9ZZZZ</name>
<protein>
    <submittedName>
        <fullName evidence="1">Uncharacterized protein</fullName>
    </submittedName>
</protein>
<evidence type="ECO:0000313" key="1">
    <source>
        <dbReference type="EMBL" id="MPN43031.1"/>
    </source>
</evidence>
<dbReference type="EMBL" id="VSSQ01101172">
    <property type="protein sequence ID" value="MPN43031.1"/>
    <property type="molecule type" value="Genomic_DNA"/>
</dbReference>
<dbReference type="AlphaFoldDB" id="A0A645HVE4"/>
<organism evidence="1">
    <name type="scientific">bioreactor metagenome</name>
    <dbReference type="NCBI Taxonomy" id="1076179"/>
    <lineage>
        <taxon>unclassified sequences</taxon>
        <taxon>metagenomes</taxon>
        <taxon>ecological metagenomes</taxon>
    </lineage>
</organism>
<comment type="caution">
    <text evidence="1">The sequence shown here is derived from an EMBL/GenBank/DDBJ whole genome shotgun (WGS) entry which is preliminary data.</text>
</comment>
<proteinExistence type="predicted"/>
<reference evidence="1" key="1">
    <citation type="submission" date="2019-08" db="EMBL/GenBank/DDBJ databases">
        <authorList>
            <person name="Kucharzyk K."/>
            <person name="Murdoch R.W."/>
            <person name="Higgins S."/>
            <person name="Loffler F."/>
        </authorList>
    </citation>
    <scope>NUCLEOTIDE SEQUENCE</scope>
</reference>